<evidence type="ECO:0000256" key="7">
    <source>
        <dbReference type="ARBA" id="ARBA00023180"/>
    </source>
</evidence>
<keyword evidence="6" id="KW-0472">Membrane</keyword>
<evidence type="ECO:0000256" key="9">
    <source>
        <dbReference type="SAM" id="SignalP"/>
    </source>
</evidence>
<dbReference type="PANTHER" id="PTHR33562">
    <property type="entry name" value="ATILLA, ISOFORM B-RELATED-RELATED"/>
    <property type="match status" value="1"/>
</dbReference>
<keyword evidence="11" id="KW-1185">Reference proteome</keyword>
<dbReference type="Proteomes" id="UP000625711">
    <property type="component" value="Unassembled WGS sequence"/>
</dbReference>
<keyword evidence="8" id="KW-0449">Lipoprotein</keyword>
<evidence type="ECO:0000256" key="8">
    <source>
        <dbReference type="ARBA" id="ARBA00023288"/>
    </source>
</evidence>
<evidence type="ECO:0000256" key="3">
    <source>
        <dbReference type="ARBA" id="ARBA00022692"/>
    </source>
</evidence>
<keyword evidence="4 9" id="KW-0732">Signal</keyword>
<evidence type="ECO:0000313" key="10">
    <source>
        <dbReference type="EMBL" id="KAF7279331.1"/>
    </source>
</evidence>
<dbReference type="AlphaFoldDB" id="A0A834MEW4"/>
<feature type="chain" id="PRO_5032690001" description="Protein sleepless" evidence="9">
    <location>
        <begin position="22"/>
        <end position="124"/>
    </location>
</feature>
<comment type="subcellular location">
    <subcellularLocation>
        <location evidence="1">Membrane</location>
        <topology evidence="1">Lipid-anchor</topology>
        <topology evidence="1">GPI-anchor</topology>
    </subcellularLocation>
</comment>
<evidence type="ECO:0000256" key="4">
    <source>
        <dbReference type="ARBA" id="ARBA00022729"/>
    </source>
</evidence>
<keyword evidence="7" id="KW-0325">Glycoprotein</keyword>
<keyword evidence="5" id="KW-1133">Transmembrane helix</keyword>
<comment type="caution">
    <text evidence="10">The sequence shown here is derived from an EMBL/GenBank/DDBJ whole genome shotgun (WGS) entry which is preliminary data.</text>
</comment>
<dbReference type="OrthoDB" id="6763865at2759"/>
<reference evidence="10" key="1">
    <citation type="submission" date="2020-08" db="EMBL/GenBank/DDBJ databases">
        <title>Genome sequencing and assembly of the red palm weevil Rhynchophorus ferrugineus.</title>
        <authorList>
            <person name="Dias G.B."/>
            <person name="Bergman C.M."/>
            <person name="Manee M."/>
        </authorList>
    </citation>
    <scope>NUCLEOTIDE SEQUENCE</scope>
    <source>
        <strain evidence="10">AA-2017</strain>
        <tissue evidence="10">Whole larva</tissue>
    </source>
</reference>
<keyword evidence="2" id="KW-0336">GPI-anchor</keyword>
<evidence type="ECO:0000256" key="2">
    <source>
        <dbReference type="ARBA" id="ARBA00022622"/>
    </source>
</evidence>
<evidence type="ECO:0000256" key="6">
    <source>
        <dbReference type="ARBA" id="ARBA00023136"/>
    </source>
</evidence>
<organism evidence="10 11">
    <name type="scientific">Rhynchophorus ferrugineus</name>
    <name type="common">Red palm weevil</name>
    <name type="synonym">Curculio ferrugineus</name>
    <dbReference type="NCBI Taxonomy" id="354439"/>
    <lineage>
        <taxon>Eukaryota</taxon>
        <taxon>Metazoa</taxon>
        <taxon>Ecdysozoa</taxon>
        <taxon>Arthropoda</taxon>
        <taxon>Hexapoda</taxon>
        <taxon>Insecta</taxon>
        <taxon>Pterygota</taxon>
        <taxon>Neoptera</taxon>
        <taxon>Endopterygota</taxon>
        <taxon>Coleoptera</taxon>
        <taxon>Polyphaga</taxon>
        <taxon>Cucujiformia</taxon>
        <taxon>Curculionidae</taxon>
        <taxon>Dryophthorinae</taxon>
        <taxon>Rhynchophorus</taxon>
    </lineage>
</organism>
<evidence type="ECO:0000256" key="5">
    <source>
        <dbReference type="ARBA" id="ARBA00022989"/>
    </source>
</evidence>
<dbReference type="GO" id="GO:0030431">
    <property type="term" value="P:sleep"/>
    <property type="evidence" value="ECO:0007669"/>
    <property type="project" value="InterPro"/>
</dbReference>
<dbReference type="InterPro" id="IPR050975">
    <property type="entry name" value="Sleep_regulator"/>
</dbReference>
<dbReference type="InterPro" id="IPR031424">
    <property type="entry name" value="QVR-like"/>
</dbReference>
<dbReference type="GO" id="GO:0098552">
    <property type="term" value="C:side of membrane"/>
    <property type="evidence" value="ECO:0007669"/>
    <property type="project" value="UniProtKB-KW"/>
</dbReference>
<protein>
    <recommendedName>
        <fullName evidence="12">Protein sleepless</fullName>
    </recommendedName>
</protein>
<dbReference type="Pfam" id="PF17064">
    <property type="entry name" value="QVR"/>
    <property type="match status" value="1"/>
</dbReference>
<gene>
    <name evidence="10" type="ORF">GWI33_007348</name>
</gene>
<evidence type="ECO:0000313" key="11">
    <source>
        <dbReference type="Proteomes" id="UP000625711"/>
    </source>
</evidence>
<dbReference type="EMBL" id="JAACXV010000368">
    <property type="protein sequence ID" value="KAF7279331.1"/>
    <property type="molecule type" value="Genomic_DNA"/>
</dbReference>
<name>A0A834MEW4_RHYFE</name>
<keyword evidence="3" id="KW-0812">Transmembrane</keyword>
<feature type="signal peptide" evidence="9">
    <location>
        <begin position="1"/>
        <end position="21"/>
    </location>
</feature>
<sequence>MSSAIISLLFVLFCSTLFVQGDELSCYSCESNDAEHCPRVTTDVSIYDTQKCTGSLEHVCAKFSIDLLNGESITYRSCEPKYIGGTSDTAEFCQYHTGLFQPLIDNYLISTFECSTCSSFLCNT</sequence>
<dbReference type="GO" id="GO:0032222">
    <property type="term" value="P:regulation of synaptic transmission, cholinergic"/>
    <property type="evidence" value="ECO:0007669"/>
    <property type="project" value="InterPro"/>
</dbReference>
<evidence type="ECO:0008006" key="12">
    <source>
        <dbReference type="Google" id="ProtNLM"/>
    </source>
</evidence>
<proteinExistence type="predicted"/>
<accession>A0A834MEW4</accession>
<evidence type="ECO:0000256" key="1">
    <source>
        <dbReference type="ARBA" id="ARBA00004589"/>
    </source>
</evidence>